<protein>
    <submittedName>
        <fullName evidence="23">Endoribonuclease Dicer</fullName>
    </submittedName>
</protein>
<comment type="similarity">
    <text evidence="14 15">Belongs to the helicase family. Dicer subfamily.</text>
</comment>
<dbReference type="AlphaFoldDB" id="A0A077Z7D5"/>
<evidence type="ECO:0000256" key="1">
    <source>
        <dbReference type="ARBA" id="ARBA00001936"/>
    </source>
</evidence>
<dbReference type="Pfam" id="PF04851">
    <property type="entry name" value="ResIII"/>
    <property type="match status" value="1"/>
</dbReference>
<evidence type="ECO:0000256" key="7">
    <source>
        <dbReference type="ARBA" id="ARBA00022801"/>
    </source>
</evidence>
<dbReference type="InterPro" id="IPR005034">
    <property type="entry name" value="Dicer_dimerisation"/>
</dbReference>
<keyword evidence="7" id="KW-0378">Hydrolase</keyword>
<keyword evidence="10" id="KW-0460">Magnesium</keyword>
<feature type="domain" description="RNase III" evidence="18">
    <location>
        <begin position="1113"/>
        <end position="1272"/>
    </location>
</feature>
<dbReference type="SMART" id="SM00490">
    <property type="entry name" value="HELICc"/>
    <property type="match status" value="1"/>
</dbReference>
<dbReference type="Pfam" id="PF00636">
    <property type="entry name" value="Ribonuclease_3"/>
    <property type="match status" value="2"/>
</dbReference>
<evidence type="ECO:0000313" key="23">
    <source>
        <dbReference type="EMBL" id="CDW55659.1"/>
    </source>
</evidence>
<dbReference type="InterPro" id="IPR000999">
    <property type="entry name" value="RNase_III_dom"/>
</dbReference>
<evidence type="ECO:0000256" key="13">
    <source>
        <dbReference type="ARBA" id="ARBA00023211"/>
    </source>
</evidence>
<evidence type="ECO:0000256" key="9">
    <source>
        <dbReference type="ARBA" id="ARBA00022840"/>
    </source>
</evidence>
<keyword evidence="5" id="KW-0677">Repeat</keyword>
<comment type="cofactor">
    <cofactor evidence="2">
        <name>Mg(2+)</name>
        <dbReference type="ChEBI" id="CHEBI:18420"/>
    </cofactor>
</comment>
<keyword evidence="16" id="KW-0812">Transmembrane</keyword>
<reference evidence="23" key="1">
    <citation type="submission" date="2014-01" db="EMBL/GenBank/DDBJ databases">
        <authorList>
            <person name="Aslett M."/>
        </authorList>
    </citation>
    <scope>NUCLEOTIDE SEQUENCE</scope>
</reference>
<dbReference type="Proteomes" id="UP000030665">
    <property type="component" value="Unassembled WGS sequence"/>
</dbReference>
<dbReference type="Gene3D" id="3.30.160.20">
    <property type="match status" value="1"/>
</dbReference>
<dbReference type="PROSITE" id="PS50142">
    <property type="entry name" value="RNASE_3_2"/>
    <property type="match status" value="2"/>
</dbReference>
<evidence type="ECO:0000256" key="16">
    <source>
        <dbReference type="SAM" id="Phobius"/>
    </source>
</evidence>
<dbReference type="Gene3D" id="1.10.1520.10">
    <property type="entry name" value="Ribonuclease III domain"/>
    <property type="match status" value="2"/>
</dbReference>
<feature type="domain" description="Helicase ATP-binding" evidence="20">
    <location>
        <begin position="1"/>
        <end position="139"/>
    </location>
</feature>
<evidence type="ECO:0000259" key="19">
    <source>
        <dbReference type="PROSITE" id="PS50821"/>
    </source>
</evidence>
<dbReference type="PANTHER" id="PTHR14950:SF37">
    <property type="entry name" value="ENDORIBONUCLEASE DICER"/>
    <property type="match status" value="1"/>
</dbReference>
<dbReference type="GO" id="GO:0004386">
    <property type="term" value="F:helicase activity"/>
    <property type="evidence" value="ECO:0007669"/>
    <property type="project" value="UniProtKB-KW"/>
</dbReference>
<dbReference type="Gene3D" id="3.30.160.380">
    <property type="entry name" value="Dicer dimerisation domain"/>
    <property type="match status" value="1"/>
</dbReference>
<feature type="domain" description="DRBM" evidence="17">
    <location>
        <begin position="1515"/>
        <end position="1543"/>
    </location>
</feature>
<dbReference type="PANTHER" id="PTHR14950">
    <property type="entry name" value="DICER-RELATED"/>
    <property type="match status" value="1"/>
</dbReference>
<dbReference type="GO" id="GO:0004525">
    <property type="term" value="F:ribonuclease III activity"/>
    <property type="evidence" value="ECO:0007669"/>
    <property type="project" value="InterPro"/>
</dbReference>
<evidence type="ECO:0000313" key="24">
    <source>
        <dbReference type="Proteomes" id="UP000030665"/>
    </source>
</evidence>
<dbReference type="FunFam" id="1.10.1520.10:FF:000005">
    <property type="entry name" value="Putative endoribonuclease dicer"/>
    <property type="match status" value="1"/>
</dbReference>
<dbReference type="InterPro" id="IPR038248">
    <property type="entry name" value="Dicer_dimer_sf"/>
</dbReference>
<sequence>MLERAINRNIIVPLGTGTGKTYIAVMLLKEMAADTKLPLSEGGKRSVFLVDKVFMFRVLVMTAQILMNMIVHGYISIDLLNVIIFDECHHATKNHPYRQIMSRYKECAGKRPRVLGLTASVVNSHVTGIELKLQMGMLESVMCSSIETTIELESYAKVATKPQIKVRVCKDDTAASWMDVSLRIAAYMKAVETLCKTGDVDSQYSFVESKSFVLEMLSKGRTSLSKIGLWSASRTFLRQELLLKAKLESGILPPRGNFETERLFLKAALCCLQAAIACLKPLVDCVKSVDQLESLVVPRVAELLKCLREYNANASTGDKDAPFCGIIFVTQRYVAYQLKVLLEEVVRLDARTYGFLKVGFIVGQSQQRTVQTGIAAEQCRRQEETLNKFRNKELNLLVATSILEEGIDVPQCNVVIRYDLPASFSSFVQSKGRARMRDAQYIVIIQNSASDNFCKTLKSYVEMEEELIRHQSEATEAWELAYENSTVDSLLPAYYGPPVDGLNGVQQQSVVTLSTSLYVLNRYCMSLPSDRYTVSSAKFEISSFNDSSGFQQYTATLMLPLNCPLKKKITGPPMSNQKLAKMAAALLACKILHKHGELSDHMLPASKYTEAVAGDESREDDDEEFVEFVERKQSSGRYRRELFKKKVPACLSNRLNAGVPLFLCQIQISVAISLLDSPFDELSFDTGTGETFGLLSREPLPQTPKFEIFASEEQVYVKCVSLPQPVLLADDKLALLLEVHRYMFLDLLKFNSPTVTFDFDHSEVPFYVVPLITEPAKGCVIDWALVDKLLWQMRRQNKRPTDEERKNFVYDKTRYVNSIILPWYHKHKDIDNFVRVVAVRKDMNPLSPCDFGGFASFAEYYEKSHNLKIFNLEQPLLCGDYVRPRYSMIHRRVKGDSREAVMIRSDPIAHAYAGSMFVPELVLRCLAVADELRTTIRKEAFSPEDVQSGDDEEAQPIDSHWCRTNGYATRNKRKSVPNESCDGGEPDVGLLVQFEGMNEGYFENVCKSEKANAATPTATEVNSSSATASSCKEFDEEELFFHQSIMPTDSTIQNVRNKRVVLNDDAVDVVDAFFVRKEDFNLVPRSLESAKGEQLTNGGIAEAAVADSSSDVVASFFKQFTTRYRLQPGLREILLALTCPSANDLFDMENAETLGDSFLKYAVAVCMFKKHADKQPGQLSDLRRNEISNANLCKLGKRIGLCGMIIVQEFKPTVNWLPPCFVASELEDDTGLDDDSADVDKNLNLIERHVVSDKRVADCVEALIGVYVRSCGHAVALQFMEWLGLSVICKAEMSEPAVTSAVALEETWKRLQLEKFEHVLRYEFKHRAYLVQALTHSSYCRPAVFENYERMEFLGDAILDYLVTHFIYERELYKSPGLLSDIRSALVNNMNFASIAVKHGYHKYLMASNPALYNAVGNFVKVLIELNKDVNFNTELFILGDVNNPEIDVEEYEVPKVLGDIFESVAGAIYLDSGCSLEVVWQTYYPMMKAQIGNCNLSCYDKSINKTRVKVTVKGGHEFSGMGKSRWLAKNTAAKRALHYLKQQMDSQNVAAIDHSQTSLIQ</sequence>
<dbReference type="SMART" id="SM00535">
    <property type="entry name" value="RIBOc"/>
    <property type="match status" value="2"/>
</dbReference>
<dbReference type="Pfam" id="PF00271">
    <property type="entry name" value="Helicase_C"/>
    <property type="match status" value="1"/>
</dbReference>
<evidence type="ECO:0000256" key="3">
    <source>
        <dbReference type="ARBA" id="ARBA00022722"/>
    </source>
</evidence>
<evidence type="ECO:0000256" key="12">
    <source>
        <dbReference type="ARBA" id="ARBA00023158"/>
    </source>
</evidence>
<dbReference type="PROSITE" id="PS50821">
    <property type="entry name" value="PAZ"/>
    <property type="match status" value="1"/>
</dbReference>
<evidence type="ECO:0000256" key="10">
    <source>
        <dbReference type="ARBA" id="ARBA00022842"/>
    </source>
</evidence>
<dbReference type="InterPro" id="IPR027417">
    <property type="entry name" value="P-loop_NTPase"/>
</dbReference>
<feature type="transmembrane region" description="Helical" evidence="16">
    <location>
        <begin position="54"/>
        <end position="75"/>
    </location>
</feature>
<feature type="domain" description="Helicase C-terminal" evidence="21">
    <location>
        <begin position="299"/>
        <end position="483"/>
    </location>
</feature>
<organism evidence="23 24">
    <name type="scientific">Trichuris trichiura</name>
    <name type="common">Whipworm</name>
    <name type="synonym">Trichocephalus trichiurus</name>
    <dbReference type="NCBI Taxonomy" id="36087"/>
    <lineage>
        <taxon>Eukaryota</taxon>
        <taxon>Metazoa</taxon>
        <taxon>Ecdysozoa</taxon>
        <taxon>Nematoda</taxon>
        <taxon>Enoplea</taxon>
        <taxon>Dorylaimia</taxon>
        <taxon>Trichinellida</taxon>
        <taxon>Trichuridae</taxon>
        <taxon>Trichuris</taxon>
    </lineage>
</organism>
<dbReference type="STRING" id="36087.A0A077Z7D5"/>
<evidence type="ECO:0000259" key="20">
    <source>
        <dbReference type="PROSITE" id="PS51192"/>
    </source>
</evidence>
<proteinExistence type="inferred from homology"/>
<comment type="cofactor">
    <cofactor evidence="1">
        <name>Mn(2+)</name>
        <dbReference type="ChEBI" id="CHEBI:29035"/>
    </cofactor>
</comment>
<dbReference type="InterPro" id="IPR001650">
    <property type="entry name" value="Helicase_C-like"/>
</dbReference>
<dbReference type="InterPro" id="IPR048512">
    <property type="entry name" value="Dicer_platform"/>
</dbReference>
<dbReference type="GO" id="GO:0030422">
    <property type="term" value="P:siRNA processing"/>
    <property type="evidence" value="ECO:0007669"/>
    <property type="project" value="TreeGrafter"/>
</dbReference>
<dbReference type="GO" id="GO:0046872">
    <property type="term" value="F:metal ion binding"/>
    <property type="evidence" value="ECO:0007669"/>
    <property type="project" value="UniProtKB-KW"/>
</dbReference>
<dbReference type="InterPro" id="IPR014001">
    <property type="entry name" value="Helicase_ATP-bd"/>
</dbReference>
<feature type="domain" description="Dicer dsRNA-binding fold" evidence="22">
    <location>
        <begin position="516"/>
        <end position="612"/>
    </location>
</feature>
<feature type="domain" description="RNase III" evidence="18">
    <location>
        <begin position="1313"/>
        <end position="1474"/>
    </location>
</feature>
<evidence type="ECO:0000259" key="18">
    <source>
        <dbReference type="PROSITE" id="PS50142"/>
    </source>
</evidence>
<evidence type="ECO:0000256" key="5">
    <source>
        <dbReference type="ARBA" id="ARBA00022737"/>
    </source>
</evidence>
<dbReference type="PROSITE" id="PS51194">
    <property type="entry name" value="HELICASE_CTER"/>
    <property type="match status" value="1"/>
</dbReference>
<dbReference type="Pfam" id="PF03368">
    <property type="entry name" value="Dicer_dimer"/>
    <property type="match status" value="1"/>
</dbReference>
<name>A0A077Z7D5_TRITR</name>
<evidence type="ECO:0000256" key="2">
    <source>
        <dbReference type="ARBA" id="ARBA00001946"/>
    </source>
</evidence>
<dbReference type="GO" id="GO:0005634">
    <property type="term" value="C:nucleus"/>
    <property type="evidence" value="ECO:0007669"/>
    <property type="project" value="TreeGrafter"/>
</dbReference>
<evidence type="ECO:0000256" key="8">
    <source>
        <dbReference type="ARBA" id="ARBA00022806"/>
    </source>
</evidence>
<evidence type="ECO:0000256" key="6">
    <source>
        <dbReference type="ARBA" id="ARBA00022741"/>
    </source>
</evidence>
<dbReference type="GO" id="GO:0006309">
    <property type="term" value="P:apoptotic DNA fragmentation"/>
    <property type="evidence" value="ECO:0007669"/>
    <property type="project" value="TreeGrafter"/>
</dbReference>
<dbReference type="Gene3D" id="2.170.260.10">
    <property type="entry name" value="paz domain"/>
    <property type="match status" value="1"/>
</dbReference>
<reference evidence="23" key="2">
    <citation type="submission" date="2014-03" db="EMBL/GenBank/DDBJ databases">
        <title>The whipworm genome and dual-species transcriptomics of an intimate host-pathogen interaction.</title>
        <authorList>
            <person name="Foth B.J."/>
            <person name="Tsai I.J."/>
            <person name="Reid A.J."/>
            <person name="Bancroft A.J."/>
            <person name="Nichol S."/>
            <person name="Tracey A."/>
            <person name="Holroyd N."/>
            <person name="Cotton J.A."/>
            <person name="Stanley E.J."/>
            <person name="Zarowiecki M."/>
            <person name="Liu J.Z."/>
            <person name="Huckvale T."/>
            <person name="Cooper P.J."/>
            <person name="Grencis R.K."/>
            <person name="Berriman M."/>
        </authorList>
    </citation>
    <scope>NUCLEOTIDE SEQUENCE [LARGE SCALE GENOMIC DNA]</scope>
</reference>
<feature type="domain" description="PAZ" evidence="19">
    <location>
        <begin position="789"/>
        <end position="891"/>
    </location>
</feature>
<dbReference type="PROSITE" id="PS50137">
    <property type="entry name" value="DS_RBD"/>
    <property type="match status" value="1"/>
</dbReference>
<gene>
    <name evidence="23" type="ORF">TTRE_0000393201</name>
</gene>
<dbReference type="GO" id="GO:0005524">
    <property type="term" value="F:ATP binding"/>
    <property type="evidence" value="ECO:0007669"/>
    <property type="project" value="UniProtKB-KW"/>
</dbReference>
<keyword evidence="16" id="KW-0472">Membrane</keyword>
<dbReference type="SMART" id="SM00949">
    <property type="entry name" value="PAZ"/>
    <property type="match status" value="1"/>
</dbReference>
<evidence type="ECO:0000256" key="4">
    <source>
        <dbReference type="ARBA" id="ARBA00022723"/>
    </source>
</evidence>
<dbReference type="PROSITE" id="PS00517">
    <property type="entry name" value="RNASE_3_1"/>
    <property type="match status" value="1"/>
</dbReference>
<keyword evidence="11 15" id="KW-0694">RNA-binding</keyword>
<evidence type="ECO:0000259" key="22">
    <source>
        <dbReference type="PROSITE" id="PS51327"/>
    </source>
</evidence>
<evidence type="ECO:0000259" key="21">
    <source>
        <dbReference type="PROSITE" id="PS51194"/>
    </source>
</evidence>
<keyword evidence="13" id="KW-0464">Manganese</keyword>
<dbReference type="InterPro" id="IPR003100">
    <property type="entry name" value="PAZ_dom"/>
</dbReference>
<evidence type="ECO:0000256" key="15">
    <source>
        <dbReference type="PROSITE-ProRule" id="PRU00657"/>
    </source>
</evidence>
<dbReference type="PROSITE" id="PS51327">
    <property type="entry name" value="DICER_DSRBF"/>
    <property type="match status" value="1"/>
</dbReference>
<dbReference type="SUPFAM" id="SSF69065">
    <property type="entry name" value="RNase III domain-like"/>
    <property type="match status" value="2"/>
</dbReference>
<keyword evidence="4" id="KW-0479">Metal-binding</keyword>
<dbReference type="GO" id="GO:0003677">
    <property type="term" value="F:DNA binding"/>
    <property type="evidence" value="ECO:0007669"/>
    <property type="project" value="InterPro"/>
</dbReference>
<keyword evidence="24" id="KW-1185">Reference proteome</keyword>
<dbReference type="Gene3D" id="3.40.50.300">
    <property type="entry name" value="P-loop containing nucleotide triphosphate hydrolases"/>
    <property type="match status" value="3"/>
</dbReference>
<dbReference type="GO" id="GO:0031054">
    <property type="term" value="P:pre-miRNA processing"/>
    <property type="evidence" value="ECO:0007669"/>
    <property type="project" value="TreeGrafter"/>
</dbReference>
<keyword evidence="9" id="KW-0067">ATP-binding</keyword>
<dbReference type="Pfam" id="PF20931">
    <property type="entry name" value="Dicer_platform"/>
    <property type="match status" value="1"/>
</dbReference>
<keyword evidence="8" id="KW-0347">Helicase</keyword>
<dbReference type="EMBL" id="HG805969">
    <property type="protein sequence ID" value="CDW55659.1"/>
    <property type="molecule type" value="Genomic_DNA"/>
</dbReference>
<dbReference type="InterPro" id="IPR006935">
    <property type="entry name" value="Helicase/UvrB_N"/>
</dbReference>
<dbReference type="GO" id="GO:0003723">
    <property type="term" value="F:RNA binding"/>
    <property type="evidence" value="ECO:0007669"/>
    <property type="project" value="UniProtKB-UniRule"/>
</dbReference>
<evidence type="ECO:0000256" key="14">
    <source>
        <dbReference type="ARBA" id="ARBA00035116"/>
    </source>
</evidence>
<keyword evidence="16" id="KW-1133">Transmembrane helix</keyword>
<keyword evidence="12" id="KW-0943">RNA-mediated gene silencing</keyword>
<evidence type="ECO:0000259" key="17">
    <source>
        <dbReference type="PROSITE" id="PS50137"/>
    </source>
</evidence>
<dbReference type="OrthoDB" id="2392202at2759"/>
<dbReference type="SUPFAM" id="SSF52540">
    <property type="entry name" value="P-loop containing nucleoside triphosphate hydrolases"/>
    <property type="match status" value="1"/>
</dbReference>
<accession>A0A077Z7D5</accession>
<keyword evidence="3" id="KW-0540">Nuclease</keyword>
<dbReference type="GO" id="GO:0004530">
    <property type="term" value="F:deoxyribonuclease I activity"/>
    <property type="evidence" value="ECO:0007669"/>
    <property type="project" value="TreeGrafter"/>
</dbReference>
<dbReference type="InterPro" id="IPR036389">
    <property type="entry name" value="RNase_III_sf"/>
</dbReference>
<keyword evidence="6" id="KW-0547">Nucleotide-binding</keyword>
<dbReference type="PROSITE" id="PS51192">
    <property type="entry name" value="HELICASE_ATP_BIND_1"/>
    <property type="match status" value="1"/>
</dbReference>
<dbReference type="CDD" id="cd00593">
    <property type="entry name" value="RIBOc"/>
    <property type="match status" value="2"/>
</dbReference>
<evidence type="ECO:0000256" key="11">
    <source>
        <dbReference type="ARBA" id="ARBA00022884"/>
    </source>
</evidence>
<dbReference type="InterPro" id="IPR014720">
    <property type="entry name" value="dsRBD_dom"/>
</dbReference>
<dbReference type="GO" id="GO:0005737">
    <property type="term" value="C:cytoplasm"/>
    <property type="evidence" value="ECO:0007669"/>
    <property type="project" value="TreeGrafter"/>
</dbReference>